<gene>
    <name evidence="4" type="primary">LOC107220294</name>
</gene>
<feature type="domain" description="Tudor" evidence="2">
    <location>
        <begin position="1200"/>
        <end position="1259"/>
    </location>
</feature>
<dbReference type="Pfam" id="PF00567">
    <property type="entry name" value="TUDOR"/>
    <property type="match status" value="9"/>
</dbReference>
<dbReference type="OrthoDB" id="9989103at2759"/>
<dbReference type="GO" id="GO:0005737">
    <property type="term" value="C:cytoplasm"/>
    <property type="evidence" value="ECO:0007669"/>
    <property type="project" value="UniProtKB-ARBA"/>
</dbReference>
<sequence>MTAMAQNSELGLFVTHVETDGPLLKIWGQIDRNAATCVERMILPLSEKFAQGLALPNPGYPLTPNMICCARFQNEGYYRAKICNVQPNGNVLVHFMDYGNYEVLPPTAIRLLDNIPSAVSLHALPPLALDFVLAHILPINGTWESGTIESIKQTLRYADLKGILHSVIGSRRLLKLFYNNEDFGALLVSKELAVSVTLQDMFAAHQRATQPRVPQMPRESVAPPLGHNYSPRPQHNMYTESSPRSNPPVQEDWRSPQHRIPPVTAPPPASAPAPAPAPAPTPEALVFKSRVLDVGSMHDVYVSFVEDGPMKFSVQVKSTAQILTQLMADVNNHPTAPLQEPPLPGSVCLGRYSLEGVLCRAVVMSVMEQKCKLFYVDFGHTEVLSYSDIFQLPPQFIQPKVLSIRFTLSGLKELNITDEVKDYFKKIVTGRPLVLHVRPPEGPPLIQYGDLYDGGVNIRDVLKKTFPSSAPVFYQEAPMLKQGFKDMIHVSFAESYTKFFVQLDSGIKSLTSVMACLAEYASKAPPLDEKTLQVGRPCCASYVEDKQWYRAQILNINGEQATVLYVDYGNQETVAVSTLRRIHDDLVVNLRAQAISCVLNGFQSTPFNQELADQFELIVLEKKLAMEVIDVLPNGTLVDLYDCTGAPMASIASQIKVSSQPRRPISSPNNAHTANEQVINLSPNLESNYQSDDRNGKWGKSGKSNTCGQETRSSEWGSKSRKPQFDQNNHYERPLNKIVKDVENEQRQRDSNRHNGEERLHQSETRNNHFNRNEPGGGNRFDRNDDSGSRRGRGGRFGSRDGNPRDDNRFEKNLGKDDSFSDRDSDTSSRGSSRRGSKGSRGIKGRGDRGSRRSGERKPASGKWSDGDSDKSSTKSNQSTGFRSRDRNSSNSSWKNLKANKSSSWNSMSPTSPVKDTPRGQKLKIPPPNITVGAAKDVEIIYTNSPTDFYVQLCPDNVELDTVMEKIAQTYNDGGKIVRRSDLQKGLCCVAQYSSDSKWYRAVVQTNKADSASVHFIDYGNAETVVNDKIKEIQPDLAKLSAQAVHCKLFGATKTTWSDEEIDTFAQSTEGIPLEAEFILQSNEVYEVLLKYTGDNGLEPKYVNQQFCGNLDLQQAKKDARNITRNDRRKPARVTPQYIPAGQKWNDESFASGYQVDVVVTWFVNPNNFYCQILSKQSEFRNMMNEIQDAYVDQQPIKSTLQVGAPVIAFFSDDGALYRAEIKELNKLRGHIVQYIDFGNCAMVDPCKIYPVEQRFAKLPKQAMHCTLSNILPATGIDWSKANKHEIDKYFDADKFKCTFHGTKDGKYLISLNNRGKDIAESMITIGLAINSNHVTEKSAINNVTLAEQCKPIPGVEKEDPALWSGQTMRTKVCNIQGAAKFYIQLPPLIESQQAVDNLVSSTNAGHLAECYLNVTPTPQIDEKLKKSIEGKELIVCINSVNNQRFAVQLYDLLGQKIKILETDTDDSIGPICPLAVFASTQKVWVTHIDNAESIWLQRSTDLDKIAEVLSSLYEYYSVSGTQLVPEVGKLCAAESEDKNWYRAMVESVKDTNVVVRFIDYGNCEEVPCSGIRNLEPQFYVPHQMAIKVSLIVNLKGSEEEQKTLLHQHFDDKEFTANFYNMGKKWIVELTENDKKMSQILSEQGIVVEFKKTEPEQQEIPEMIVGNRYKVFLSHSDSPAQFWLQRNEEIEAINVMQANLQLAAPNFAPITGIPEEGTLCAALYSVDSMWYRAEVLDADEDITTVRFIDYGNTDVVDSNSSNIKELPQNLKSVKKYGLKSRLDLIPTGSEDWSTASCEMFETMATSTDSPITALIIADSVPRRVELFVDDKSVGDALVNEGHAIMVHNAEDLIDEIIDLELDPRSAFVSHVNSPSEFWVQEEKSVSDLETMTDRFIVAEMFPKLKDIVEGSLCVAKFPDDELWYRARVNSNGPAGTQVLYIDYGNSAVSTEIRTIPEDLAAVPPLSRKCCLKLPLGVKEWSVNASNKFVDLAADGATIFLLDVIEEGETSVVNLTLDGTNVADQLIQYCEVLPVIDERLPPLGEENSPNVVVSHVNSPSEFWTQAESSITELEIMASRLLDAQSLLPLNTFDKGTICAAKFPDDGEWYRSKILSHSEGVGTTVLYFDYGNSALTTELRILPEDVANIPSLATRCTLALPSDVESWSEEACGKFNELVADGVTMFQFELLDNNDPTLISLQWEGNDVVDILKPLCTKKVSSENKAISDSETAKVIETIEKDESEVEIIRTEITHSEEAKIDKTSEHDQDEIQIIETVISDSETANMIQTSEKDQSNLEIIETVITDSETVKVIHISEKEEDEVEIIETLENGNEVIKEENISYKIEADEIQINGDTCQDDIIQTDKLETAVISDSNEAKDTPINGSKNLTEFEQPQTDKPVASEAKNNQADVCKAQQPSVYIFDIPKAPAPTPIDRLDALKIKQITDTSTVTGKSEIVEEEEKSTETLTAWATEEKTELPEHESKVNPELLVPKLEPNLEEPEANAETEDAINVIKSSANLEVDHPEAPVLRSSIVESTSEVTTTEIKVIEEAAINGTVEYSKVKEESNYVAVEVSGDESVPERVTKAEPVSAKTEEHSQPTYDVSRDGEVVTPKKTPKIDKIVPGSVSRGSMEDDIPVSMLSRRRSSCSDDKIVPGSINKGNDLSRAESSDSLHQEIVDAVSGVTKVEAKEETAPVTLGKTQLENKIVPGSISRGESPSIEQNRPVTPKTPHSEKLLAGAVNLQENLSDFDEQDEILTVEVENNIPKYRL</sequence>
<dbReference type="PROSITE" id="PS50304">
    <property type="entry name" value="TUDOR"/>
    <property type="match status" value="9"/>
</dbReference>
<feature type="compositionally biased region" description="Polar residues" evidence="1">
    <location>
        <begin position="681"/>
        <end position="690"/>
    </location>
</feature>
<dbReference type="Gene3D" id="2.40.50.90">
    <property type="match status" value="9"/>
</dbReference>
<feature type="region of interest" description="Disordered" evidence="1">
    <location>
        <begin position="2708"/>
        <end position="2732"/>
    </location>
</feature>
<feature type="compositionally biased region" description="Basic and acidic residues" evidence="1">
    <location>
        <begin position="2593"/>
        <end position="2609"/>
    </location>
</feature>
<dbReference type="FunCoup" id="A0A6J0BKM6">
    <property type="interactions" value="230"/>
</dbReference>
<dbReference type="Proteomes" id="UP000829291">
    <property type="component" value="Chromosome 4"/>
</dbReference>
<proteinExistence type="predicted"/>
<evidence type="ECO:0000256" key="1">
    <source>
        <dbReference type="SAM" id="MobiDB-lite"/>
    </source>
</evidence>
<feature type="compositionally biased region" description="Basic and acidic residues" evidence="1">
    <location>
        <begin position="780"/>
        <end position="789"/>
    </location>
</feature>
<feature type="domain" description="Tudor" evidence="2">
    <location>
        <begin position="982"/>
        <end position="1040"/>
    </location>
</feature>
<protein>
    <submittedName>
        <fullName evidence="4">Maternal protein tudor</fullName>
    </submittedName>
</protein>
<dbReference type="InterPro" id="IPR050621">
    <property type="entry name" value="Tudor_domain_containing"/>
</dbReference>
<feature type="compositionally biased region" description="Polar residues" evidence="1">
    <location>
        <begin position="702"/>
        <end position="717"/>
    </location>
</feature>
<organism evidence="4">
    <name type="scientific">Neodiprion lecontei</name>
    <name type="common">Redheaded pine sawfly</name>
    <dbReference type="NCBI Taxonomy" id="441921"/>
    <lineage>
        <taxon>Eukaryota</taxon>
        <taxon>Metazoa</taxon>
        <taxon>Ecdysozoa</taxon>
        <taxon>Arthropoda</taxon>
        <taxon>Hexapoda</taxon>
        <taxon>Insecta</taxon>
        <taxon>Pterygota</taxon>
        <taxon>Neoptera</taxon>
        <taxon>Endopterygota</taxon>
        <taxon>Hymenoptera</taxon>
        <taxon>Tenthredinoidea</taxon>
        <taxon>Diprionidae</taxon>
        <taxon>Diprioninae</taxon>
        <taxon>Neodiprion</taxon>
    </lineage>
</organism>
<dbReference type="InterPro" id="IPR002999">
    <property type="entry name" value="Tudor"/>
</dbReference>
<feature type="domain" description="Tudor" evidence="2">
    <location>
        <begin position="341"/>
        <end position="399"/>
    </location>
</feature>
<feature type="compositionally biased region" description="Basic residues" evidence="1">
    <location>
        <begin position="832"/>
        <end position="844"/>
    </location>
</feature>
<accession>A0A6J0BKM6</accession>
<dbReference type="Gene3D" id="2.30.30.140">
    <property type="match status" value="9"/>
</dbReference>
<evidence type="ECO:0000313" key="4">
    <source>
        <dbReference type="RefSeq" id="XP_015514313.2"/>
    </source>
</evidence>
<feature type="compositionally biased region" description="Polar residues" evidence="1">
    <location>
        <begin position="2714"/>
        <end position="2725"/>
    </location>
</feature>
<dbReference type="SUPFAM" id="SSF63748">
    <property type="entry name" value="Tudor/PWWP/MBT"/>
    <property type="match status" value="9"/>
</dbReference>
<feature type="region of interest" description="Disordered" evidence="1">
    <location>
        <begin position="207"/>
        <end position="280"/>
    </location>
</feature>
<feature type="compositionally biased region" description="Basic and acidic residues" evidence="1">
    <location>
        <begin position="729"/>
        <end position="767"/>
    </location>
</feature>
<reference evidence="4" key="1">
    <citation type="submission" date="2025-08" db="UniProtKB">
        <authorList>
            <consortium name="RefSeq"/>
        </authorList>
    </citation>
    <scope>IDENTIFICATION</scope>
    <source>
        <tissue evidence="4">Thorax and Abdomen</tissue>
    </source>
</reference>
<feature type="region of interest" description="Disordered" evidence="1">
    <location>
        <begin position="681"/>
        <end position="928"/>
    </location>
</feature>
<feature type="compositionally biased region" description="Basic and acidic residues" evidence="1">
    <location>
        <begin position="2474"/>
        <end position="2485"/>
    </location>
</feature>
<dbReference type="InParanoid" id="A0A6J0BKM6"/>
<feature type="region of interest" description="Disordered" evidence="1">
    <location>
        <begin position="2580"/>
        <end position="2671"/>
    </location>
</feature>
<feature type="compositionally biased region" description="Low complexity" evidence="1">
    <location>
        <begin position="902"/>
        <end position="912"/>
    </location>
</feature>
<feature type="domain" description="Tudor" evidence="2">
    <location>
        <begin position="1906"/>
        <end position="1964"/>
    </location>
</feature>
<evidence type="ECO:0000259" key="2">
    <source>
        <dbReference type="PROSITE" id="PS50304"/>
    </source>
</evidence>
<feature type="domain" description="Tudor" evidence="2">
    <location>
        <begin position="531"/>
        <end position="589"/>
    </location>
</feature>
<feature type="compositionally biased region" description="Pro residues" evidence="1">
    <location>
        <begin position="263"/>
        <end position="280"/>
    </location>
</feature>
<feature type="compositionally biased region" description="Basic and acidic residues" evidence="1">
    <location>
        <begin position="845"/>
        <end position="873"/>
    </location>
</feature>
<dbReference type="InterPro" id="IPR035437">
    <property type="entry name" value="SNase_OB-fold_sf"/>
</dbReference>
<dbReference type="PANTHER" id="PTHR22948:SF15">
    <property type="entry name" value="TUDOR DOMAIN-CONTAINING PROTEIN 6"/>
    <property type="match status" value="1"/>
</dbReference>
<dbReference type="KEGG" id="nlo:107220294"/>
<evidence type="ECO:0000313" key="3">
    <source>
        <dbReference type="Proteomes" id="UP000829291"/>
    </source>
</evidence>
<feature type="domain" description="Tudor" evidence="2">
    <location>
        <begin position="61"/>
        <end position="119"/>
    </location>
</feature>
<feature type="compositionally biased region" description="Polar residues" evidence="1">
    <location>
        <begin position="231"/>
        <end position="248"/>
    </location>
</feature>
<feature type="domain" description="Tudor" evidence="2">
    <location>
        <begin position="1525"/>
        <end position="1582"/>
    </location>
</feature>
<dbReference type="SMART" id="SM00333">
    <property type="entry name" value="TUDOR"/>
    <property type="match status" value="9"/>
</dbReference>
<feature type="domain" description="Tudor" evidence="2">
    <location>
        <begin position="2090"/>
        <end position="2149"/>
    </location>
</feature>
<feature type="region of interest" description="Disordered" evidence="1">
    <location>
        <begin position="2474"/>
        <end position="2493"/>
    </location>
</feature>
<name>A0A6J0BKM6_NEOLC</name>
<feature type="compositionally biased region" description="Basic and acidic residues" evidence="1">
    <location>
        <begin position="798"/>
        <end position="827"/>
    </location>
</feature>
<dbReference type="PANTHER" id="PTHR22948">
    <property type="entry name" value="TUDOR DOMAIN CONTAINING PROTEIN"/>
    <property type="match status" value="1"/>
</dbReference>
<keyword evidence="3" id="KW-1185">Reference proteome</keyword>
<dbReference type="GeneID" id="107220294"/>
<feature type="domain" description="Tudor" evidence="2">
    <location>
        <begin position="1713"/>
        <end position="1773"/>
    </location>
</feature>
<dbReference type="RefSeq" id="XP_015514313.2">
    <property type="nucleotide sequence ID" value="XM_015658827.2"/>
</dbReference>